<dbReference type="PANTHER" id="PTHR21661">
    <property type="entry name" value="EPOXIDE HYDROLASE 1-RELATED"/>
    <property type="match status" value="1"/>
</dbReference>
<evidence type="ECO:0000256" key="2">
    <source>
        <dbReference type="ARBA" id="ARBA00022797"/>
    </source>
</evidence>
<dbReference type="InterPro" id="IPR000639">
    <property type="entry name" value="Epox_hydrolase-like"/>
</dbReference>
<dbReference type="PRINTS" id="PR00412">
    <property type="entry name" value="EPOXHYDRLASE"/>
</dbReference>
<feature type="active site" description="Nucleophile" evidence="4">
    <location>
        <position position="169"/>
    </location>
</feature>
<dbReference type="AlphaFoldDB" id="A0A0B1ZI36"/>
<reference evidence="6 7" key="1">
    <citation type="submission" date="2014-10" db="EMBL/GenBank/DDBJ databases">
        <title>Genome sequence of Novosphingobium malaysiense MUSC 273(T).</title>
        <authorList>
            <person name="Lee L.-H."/>
        </authorList>
    </citation>
    <scope>NUCLEOTIDE SEQUENCE [LARGE SCALE GENOMIC DNA]</scope>
    <source>
        <strain evidence="6 7">MUSC 273</strain>
    </source>
</reference>
<dbReference type="Pfam" id="PF06441">
    <property type="entry name" value="EHN"/>
    <property type="match status" value="1"/>
</dbReference>
<name>A0A0B1ZI36_9SPHN</name>
<dbReference type="Gene3D" id="3.40.50.1820">
    <property type="entry name" value="alpha/beta hydrolase"/>
    <property type="match status" value="1"/>
</dbReference>
<comment type="caution">
    <text evidence="6">The sequence shown here is derived from an EMBL/GenBank/DDBJ whole genome shotgun (WGS) entry which is preliminary data.</text>
</comment>
<organism evidence="6 7">
    <name type="scientific">Novosphingobium malaysiense</name>
    <dbReference type="NCBI Taxonomy" id="1348853"/>
    <lineage>
        <taxon>Bacteria</taxon>
        <taxon>Pseudomonadati</taxon>
        <taxon>Pseudomonadota</taxon>
        <taxon>Alphaproteobacteria</taxon>
        <taxon>Sphingomonadales</taxon>
        <taxon>Sphingomonadaceae</taxon>
        <taxon>Novosphingobium</taxon>
    </lineage>
</organism>
<feature type="domain" description="Epoxide hydrolase N-terminal" evidence="5">
    <location>
        <begin position="4"/>
        <end position="109"/>
    </location>
</feature>
<dbReference type="Proteomes" id="UP000031057">
    <property type="component" value="Unassembled WGS sequence"/>
</dbReference>
<dbReference type="PANTHER" id="PTHR21661:SF35">
    <property type="entry name" value="EPOXIDE HYDROLASE"/>
    <property type="match status" value="1"/>
</dbReference>
<gene>
    <name evidence="6" type="ORF">LK12_15765</name>
</gene>
<evidence type="ECO:0000256" key="4">
    <source>
        <dbReference type="PIRSR" id="PIRSR001112-1"/>
    </source>
</evidence>
<evidence type="ECO:0000256" key="1">
    <source>
        <dbReference type="ARBA" id="ARBA00010088"/>
    </source>
</evidence>
<dbReference type="GO" id="GO:0097176">
    <property type="term" value="P:epoxide metabolic process"/>
    <property type="evidence" value="ECO:0007669"/>
    <property type="project" value="TreeGrafter"/>
</dbReference>
<dbReference type="EMBL" id="JTDI01000005">
    <property type="protein sequence ID" value="KHK90142.1"/>
    <property type="molecule type" value="Genomic_DNA"/>
</dbReference>
<dbReference type="PIRSF" id="PIRSF001112">
    <property type="entry name" value="Epoxide_hydrolase"/>
    <property type="match status" value="1"/>
</dbReference>
<dbReference type="SUPFAM" id="SSF53474">
    <property type="entry name" value="alpha/beta-Hydrolases"/>
    <property type="match status" value="1"/>
</dbReference>
<keyword evidence="3" id="KW-0378">Hydrolase</keyword>
<sequence length="367" mass="41444">MMLERFTLAPPQERLDWIKRRVADAVIGYAPDDDHDWKYGTDAAYLAEFRDYWRDEYEWSAAQERFNALPQFTAMIEGIPIRFYHVKAAKSGGYPIILSHGWPGSVLEFLEVIPLLVARGYDVIAPSLPGYGFSGRPARPVSAADIARMWRTLMTDVLGYRRFGAQGGDWGASVTTALARDHGDVVGAFHLNYLAHTPRGTPSKEEEAWLKASRRRFREVGSYSQQMTWRPQTLGLALSDTPVGFASWVLEKYRAWSDCDGEVERAFTKDQLVTSVMTYLVNDNVQAAMWLYASMTNARPSAFAGRVEAPFGLAVFPRETAPPPRSAVEDRFNIVHWREMPRGGHFAAWEQPALFADEVAGFFEAWS</sequence>
<keyword evidence="7" id="KW-1185">Reference proteome</keyword>
<dbReference type="InterPro" id="IPR010497">
    <property type="entry name" value="Epoxide_hydro_N"/>
</dbReference>
<dbReference type="InterPro" id="IPR016292">
    <property type="entry name" value="Epoxide_hydrolase"/>
</dbReference>
<dbReference type="STRING" id="1348853.LK12_15765"/>
<evidence type="ECO:0000259" key="5">
    <source>
        <dbReference type="Pfam" id="PF06441"/>
    </source>
</evidence>
<dbReference type="GO" id="GO:0004301">
    <property type="term" value="F:epoxide hydrolase activity"/>
    <property type="evidence" value="ECO:0007669"/>
    <property type="project" value="TreeGrafter"/>
</dbReference>
<evidence type="ECO:0000313" key="6">
    <source>
        <dbReference type="EMBL" id="KHK90142.1"/>
    </source>
</evidence>
<keyword evidence="2" id="KW-0058">Aromatic hydrocarbons catabolism</keyword>
<feature type="active site" description="Proton acceptor" evidence="4">
    <location>
        <position position="345"/>
    </location>
</feature>
<accession>A0A0B1ZI36</accession>
<evidence type="ECO:0000256" key="3">
    <source>
        <dbReference type="ARBA" id="ARBA00022801"/>
    </source>
</evidence>
<proteinExistence type="inferred from homology"/>
<dbReference type="InterPro" id="IPR029058">
    <property type="entry name" value="AB_hydrolase_fold"/>
</dbReference>
<evidence type="ECO:0000313" key="7">
    <source>
        <dbReference type="Proteomes" id="UP000031057"/>
    </source>
</evidence>
<feature type="active site" description="Proton donor" evidence="4">
    <location>
        <position position="292"/>
    </location>
</feature>
<comment type="similarity">
    <text evidence="1">Belongs to the peptidase S33 family.</text>
</comment>
<protein>
    <recommendedName>
        <fullName evidence="5">Epoxide hydrolase N-terminal domain-containing protein</fullName>
    </recommendedName>
</protein>